<reference evidence="1" key="1">
    <citation type="submission" date="2022-08" db="EMBL/GenBank/DDBJ databases">
        <authorList>
            <person name="Gutierrez-Valencia J."/>
        </authorList>
    </citation>
    <scope>NUCLEOTIDE SEQUENCE</scope>
</reference>
<name>A0AAV0GY04_9ROSI</name>
<protein>
    <submittedName>
        <fullName evidence="1">Uncharacterized protein</fullName>
    </submittedName>
</protein>
<feature type="non-terminal residue" evidence="1">
    <location>
        <position position="1"/>
    </location>
</feature>
<accession>A0AAV0GY04</accession>
<evidence type="ECO:0000313" key="1">
    <source>
        <dbReference type="EMBL" id="CAI0377882.1"/>
    </source>
</evidence>
<dbReference type="Proteomes" id="UP001154282">
    <property type="component" value="Unassembled WGS sequence"/>
</dbReference>
<keyword evidence="2" id="KW-1185">Reference proteome</keyword>
<comment type="caution">
    <text evidence="1">The sequence shown here is derived from an EMBL/GenBank/DDBJ whole genome shotgun (WGS) entry which is preliminary data.</text>
</comment>
<dbReference type="PANTHER" id="PTHR13359:SF2">
    <property type="entry name" value="LARGE RIBOSOMAL SUBUNIT PROTEIN ML40"/>
    <property type="match status" value="1"/>
</dbReference>
<gene>
    <name evidence="1" type="ORF">LITE_LOCUS1645</name>
</gene>
<dbReference type="EMBL" id="CAMGYJ010000002">
    <property type="protein sequence ID" value="CAI0377882.1"/>
    <property type="molecule type" value="Genomic_DNA"/>
</dbReference>
<proteinExistence type="predicted"/>
<sequence>IGTPRFNLISLGLVDADKILKYELTTEDERHLAKEYSTALMRKHMARQEEEINLPRKKK</sequence>
<dbReference type="AlphaFoldDB" id="A0AAV0GY04"/>
<organism evidence="1 2">
    <name type="scientific">Linum tenue</name>
    <dbReference type="NCBI Taxonomy" id="586396"/>
    <lineage>
        <taxon>Eukaryota</taxon>
        <taxon>Viridiplantae</taxon>
        <taxon>Streptophyta</taxon>
        <taxon>Embryophyta</taxon>
        <taxon>Tracheophyta</taxon>
        <taxon>Spermatophyta</taxon>
        <taxon>Magnoliopsida</taxon>
        <taxon>eudicotyledons</taxon>
        <taxon>Gunneridae</taxon>
        <taxon>Pentapetalae</taxon>
        <taxon>rosids</taxon>
        <taxon>fabids</taxon>
        <taxon>Malpighiales</taxon>
        <taxon>Linaceae</taxon>
        <taxon>Linum</taxon>
    </lineage>
</organism>
<evidence type="ECO:0000313" key="2">
    <source>
        <dbReference type="Proteomes" id="UP001154282"/>
    </source>
</evidence>
<dbReference type="InterPro" id="IPR039145">
    <property type="entry name" value="Ribosomal_mL40_metazoa/plant"/>
</dbReference>
<dbReference type="PANTHER" id="PTHR13359">
    <property type="entry name" value="39S RIBOSOMAL PROTEIN L40, MITOCHONDRIAL"/>
    <property type="match status" value="1"/>
</dbReference>
<dbReference type="GO" id="GO:0005762">
    <property type="term" value="C:mitochondrial large ribosomal subunit"/>
    <property type="evidence" value="ECO:0007669"/>
    <property type="project" value="InterPro"/>
</dbReference>